<dbReference type="InterPro" id="IPR036881">
    <property type="entry name" value="Glyco_hydro_3_C_sf"/>
</dbReference>
<comment type="similarity">
    <text evidence="2">Belongs to the glycosyl hydrolase 3 family.</text>
</comment>
<dbReference type="InterPro" id="IPR036962">
    <property type="entry name" value="Glyco_hydro_3_N_sf"/>
</dbReference>
<accession>A0A1M5WLY4</accession>
<evidence type="ECO:0000259" key="6">
    <source>
        <dbReference type="Pfam" id="PF00933"/>
    </source>
</evidence>
<gene>
    <name evidence="7" type="ORF">SAMN02745207_02997</name>
</gene>
<dbReference type="STRING" id="1121316.SAMN02745207_02997"/>
<keyword evidence="8" id="KW-1185">Reference proteome</keyword>
<dbReference type="InterPro" id="IPR017853">
    <property type="entry name" value="GH"/>
</dbReference>
<organism evidence="7 8">
    <name type="scientific">Clostridium grantii DSM 8605</name>
    <dbReference type="NCBI Taxonomy" id="1121316"/>
    <lineage>
        <taxon>Bacteria</taxon>
        <taxon>Bacillati</taxon>
        <taxon>Bacillota</taxon>
        <taxon>Clostridia</taxon>
        <taxon>Eubacteriales</taxon>
        <taxon>Clostridiaceae</taxon>
        <taxon>Clostridium</taxon>
    </lineage>
</organism>
<dbReference type="OrthoDB" id="9805821at2"/>
<evidence type="ECO:0000313" key="7">
    <source>
        <dbReference type="EMBL" id="SHH88526.1"/>
    </source>
</evidence>
<evidence type="ECO:0000256" key="1">
    <source>
        <dbReference type="ARBA" id="ARBA00001231"/>
    </source>
</evidence>
<sequence length="570" mass="63942">MELNLERLIEKMSLEQKVGSLLTLGFAGTLPRKHIYDYIKKYHCGGLRLSPVFRKFGNYVDPITGEVIVNVECKDKIKNVSPAYLNANDYKEVLDELQQIALDRPLGIPLHFSFDQEGGTSADFNFGGVELFPKPMGLCATGNPKYAYEVAKAMAEQSMAVGFNFVHSPVLDINVEPKNPEIYTRAYSDDASVVTEYAKATCKGLKEVGMIATGKHFPGRGASDVDAHYQLPVIDVDKETLMNRELLPYVELIKEDLLPSIMIAHSIYPAIDPDNVATVSKKIVTGLLREELGYEGVITTDSMTMGALATKYGVANACAMALEAGCDLVLMKAENEMVKDTIDMIKQFVLTNRITLDELDKKVMRILKMKKEYGFFNGKLNNNICVESVIEKVKKTNIGSEVAYRSILPIYNSTNITLPIDKKDKILIVEQLNKNVPNDKYWHYGYLYNRFLKLGANVDCIEIEYMANEEDRLNVMSKVEEYDIVVMTNFYVRSRTSNNNLVKELQGKSTPIIVVSNTPYKLSSYDGCENLIVTLATTPRNLDALAKILIEGEKPLGQWPLTNTKENEYV</sequence>
<evidence type="ECO:0000256" key="4">
    <source>
        <dbReference type="ARBA" id="ARBA00022801"/>
    </source>
</evidence>
<dbReference type="Pfam" id="PF00933">
    <property type="entry name" value="Glyco_hydro_3"/>
    <property type="match status" value="1"/>
</dbReference>
<dbReference type="RefSeq" id="WP_073339247.1">
    <property type="nucleotide sequence ID" value="NZ_FQXM01000018.1"/>
</dbReference>
<feature type="domain" description="Glycoside hydrolase family 3 N-terminal" evidence="6">
    <location>
        <begin position="16"/>
        <end position="368"/>
    </location>
</feature>
<dbReference type="EC" id="3.2.1.52" evidence="3"/>
<evidence type="ECO:0000256" key="3">
    <source>
        <dbReference type="ARBA" id="ARBA00012663"/>
    </source>
</evidence>
<keyword evidence="4" id="KW-0378">Hydrolase</keyword>
<comment type="catalytic activity">
    <reaction evidence="1">
        <text>Hydrolysis of terminal non-reducing N-acetyl-D-hexosamine residues in N-acetyl-beta-D-hexosaminides.</text>
        <dbReference type="EC" id="3.2.1.52"/>
    </reaction>
</comment>
<evidence type="ECO:0000256" key="2">
    <source>
        <dbReference type="ARBA" id="ARBA00005336"/>
    </source>
</evidence>
<dbReference type="PANTHER" id="PTHR30480:SF13">
    <property type="entry name" value="BETA-HEXOSAMINIDASE"/>
    <property type="match status" value="1"/>
</dbReference>
<dbReference type="Proteomes" id="UP000184447">
    <property type="component" value="Unassembled WGS sequence"/>
</dbReference>
<dbReference type="GO" id="GO:0004563">
    <property type="term" value="F:beta-N-acetylhexosaminidase activity"/>
    <property type="evidence" value="ECO:0007669"/>
    <property type="project" value="UniProtKB-EC"/>
</dbReference>
<protein>
    <recommendedName>
        <fullName evidence="3">beta-N-acetylhexosaminidase</fullName>
        <ecNumber evidence="3">3.2.1.52</ecNumber>
    </recommendedName>
</protein>
<keyword evidence="5" id="KW-0326">Glycosidase</keyword>
<name>A0A1M5WLY4_9CLOT</name>
<dbReference type="Gene3D" id="3.40.50.1700">
    <property type="entry name" value="Glycoside hydrolase family 3 C-terminal domain"/>
    <property type="match status" value="1"/>
</dbReference>
<dbReference type="EMBL" id="FQXM01000018">
    <property type="protein sequence ID" value="SHH88526.1"/>
    <property type="molecule type" value="Genomic_DNA"/>
</dbReference>
<evidence type="ECO:0000256" key="5">
    <source>
        <dbReference type="ARBA" id="ARBA00023295"/>
    </source>
</evidence>
<dbReference type="GO" id="GO:0009254">
    <property type="term" value="P:peptidoglycan turnover"/>
    <property type="evidence" value="ECO:0007669"/>
    <property type="project" value="TreeGrafter"/>
</dbReference>
<dbReference type="SUPFAM" id="SSF51445">
    <property type="entry name" value="(Trans)glycosidases"/>
    <property type="match status" value="1"/>
</dbReference>
<dbReference type="PANTHER" id="PTHR30480">
    <property type="entry name" value="BETA-HEXOSAMINIDASE-RELATED"/>
    <property type="match status" value="1"/>
</dbReference>
<reference evidence="7 8" key="1">
    <citation type="submission" date="2016-11" db="EMBL/GenBank/DDBJ databases">
        <authorList>
            <person name="Jaros S."/>
            <person name="Januszkiewicz K."/>
            <person name="Wedrychowicz H."/>
        </authorList>
    </citation>
    <scope>NUCLEOTIDE SEQUENCE [LARGE SCALE GENOMIC DNA]</scope>
    <source>
        <strain evidence="7 8">DSM 8605</strain>
    </source>
</reference>
<dbReference type="AlphaFoldDB" id="A0A1M5WLY4"/>
<dbReference type="PRINTS" id="PR00133">
    <property type="entry name" value="GLHYDRLASE3"/>
</dbReference>
<evidence type="ECO:0000313" key="8">
    <source>
        <dbReference type="Proteomes" id="UP000184447"/>
    </source>
</evidence>
<proteinExistence type="inferred from homology"/>
<dbReference type="GO" id="GO:0005975">
    <property type="term" value="P:carbohydrate metabolic process"/>
    <property type="evidence" value="ECO:0007669"/>
    <property type="project" value="InterPro"/>
</dbReference>
<dbReference type="Gene3D" id="3.20.20.300">
    <property type="entry name" value="Glycoside hydrolase, family 3, N-terminal domain"/>
    <property type="match status" value="1"/>
</dbReference>
<dbReference type="InterPro" id="IPR001764">
    <property type="entry name" value="Glyco_hydro_3_N"/>
</dbReference>
<dbReference type="InterPro" id="IPR050226">
    <property type="entry name" value="NagZ_Beta-hexosaminidase"/>
</dbReference>